<dbReference type="Pfam" id="PF01695">
    <property type="entry name" value="IstB_IS21"/>
    <property type="match status" value="1"/>
</dbReference>
<evidence type="ECO:0000313" key="5">
    <source>
        <dbReference type="EMBL" id="EFE98339.1"/>
    </source>
</evidence>
<feature type="region of interest" description="Disordered" evidence="3">
    <location>
        <begin position="232"/>
        <end position="251"/>
    </location>
</feature>
<dbReference type="Proteomes" id="UP000005723">
    <property type="component" value="Unassembled WGS sequence"/>
</dbReference>
<dbReference type="InterPro" id="IPR047661">
    <property type="entry name" value="IstB"/>
</dbReference>
<evidence type="ECO:0000259" key="4">
    <source>
        <dbReference type="Pfam" id="PF01695"/>
    </source>
</evidence>
<dbReference type="OrthoDB" id="8150723at2"/>
<dbReference type="HOGENOM" id="CLU_062999_7_0_6"/>
<evidence type="ECO:0000256" key="3">
    <source>
        <dbReference type="SAM" id="MobiDB-lite"/>
    </source>
</evidence>
<dbReference type="RefSeq" id="WP_004954127.1">
    <property type="nucleotide sequence ID" value="NZ_GG753567.1"/>
</dbReference>
<dbReference type="GO" id="GO:0005524">
    <property type="term" value="F:ATP binding"/>
    <property type="evidence" value="ECO:0007669"/>
    <property type="project" value="UniProtKB-KW"/>
</dbReference>
<protein>
    <submittedName>
        <fullName evidence="5">IstB-like ATP-binding protein</fullName>
    </submittedName>
</protein>
<evidence type="ECO:0000313" key="6">
    <source>
        <dbReference type="Proteomes" id="UP000005723"/>
    </source>
</evidence>
<evidence type="ECO:0000256" key="1">
    <source>
        <dbReference type="ARBA" id="ARBA00022741"/>
    </source>
</evidence>
<dbReference type="EMBL" id="ADBY01000008">
    <property type="protein sequence ID" value="EFE98339.1"/>
    <property type="molecule type" value="Genomic_DNA"/>
</dbReference>
<organism evidence="5 6">
    <name type="scientific">Serratia odorifera DSM 4582</name>
    <dbReference type="NCBI Taxonomy" id="667129"/>
    <lineage>
        <taxon>Bacteria</taxon>
        <taxon>Pseudomonadati</taxon>
        <taxon>Pseudomonadota</taxon>
        <taxon>Gammaproteobacteria</taxon>
        <taxon>Enterobacterales</taxon>
        <taxon>Yersiniaceae</taxon>
        <taxon>Serratia</taxon>
    </lineage>
</organism>
<dbReference type="PIRSF" id="PIRSF003073">
    <property type="entry name" value="DNAC_TnpB_IstB"/>
    <property type="match status" value="1"/>
</dbReference>
<feature type="domain" description="IstB-like ATP-binding" evidence="4">
    <location>
        <begin position="8"/>
        <end position="241"/>
    </location>
</feature>
<dbReference type="InterPro" id="IPR027417">
    <property type="entry name" value="P-loop_NTPase"/>
</dbReference>
<dbReference type="CDD" id="cd00009">
    <property type="entry name" value="AAA"/>
    <property type="match status" value="1"/>
</dbReference>
<keyword evidence="1" id="KW-0547">Nucleotide-binding</keyword>
<dbReference type="GO" id="GO:0006260">
    <property type="term" value="P:DNA replication"/>
    <property type="evidence" value="ECO:0007669"/>
    <property type="project" value="TreeGrafter"/>
</dbReference>
<dbReference type="SUPFAM" id="SSF52540">
    <property type="entry name" value="P-loop containing nucleoside triphosphate hydrolases"/>
    <property type="match status" value="1"/>
</dbReference>
<dbReference type="InterPro" id="IPR002611">
    <property type="entry name" value="IstB_ATP-bd"/>
</dbReference>
<sequence>MSNSIMNQLVELKLSGMASALSTQTEQPGTYEELSFNERLALLVSQEKMEREQRKQRRLLQKARLRLEASVHDIDYQPSRNLDRARIAQLSQNEWIAKGQNLLITGPCGCGKTYMGCALGHNACQQGYSVQYWRLSRLLPELMQSRADGSYQKQLAMLAKTQLLILDDWGLEPLAGSQRNDLLELMDDRYGKTSTVVISQLPTDEWYGSVGDNTLADAILDRLMHNAHRLDMKGESMRKRRAQVDQSEQKS</sequence>
<dbReference type="NCBIfam" id="NF038214">
    <property type="entry name" value="IS21_help_AAA"/>
    <property type="match status" value="1"/>
</dbReference>
<gene>
    <name evidence="5" type="primary">istB</name>
    <name evidence="5" type="ORF">HMPREF0758_0014</name>
</gene>
<dbReference type="AlphaFoldDB" id="D4DVR4"/>
<keyword evidence="2 5" id="KW-0067">ATP-binding</keyword>
<dbReference type="PANTHER" id="PTHR30050:SF4">
    <property type="entry name" value="ATP-BINDING PROTEIN RV3427C IN INSERTION SEQUENCE-RELATED"/>
    <property type="match status" value="1"/>
</dbReference>
<comment type="caution">
    <text evidence="5">The sequence shown here is derived from an EMBL/GenBank/DDBJ whole genome shotgun (WGS) entry which is preliminary data.</text>
</comment>
<dbReference type="InterPro" id="IPR028350">
    <property type="entry name" value="DNAC/IstB-like"/>
</dbReference>
<evidence type="ECO:0000256" key="2">
    <source>
        <dbReference type="ARBA" id="ARBA00022840"/>
    </source>
</evidence>
<keyword evidence="6" id="KW-1185">Reference proteome</keyword>
<accession>D4DVR4</accession>
<proteinExistence type="predicted"/>
<dbReference type="STRING" id="667129.HMPREF0758_0014"/>
<reference evidence="5 6" key="1">
    <citation type="submission" date="2010-01" db="EMBL/GenBank/DDBJ databases">
        <authorList>
            <person name="Muzny D."/>
            <person name="Qin X."/>
            <person name="Deng J."/>
            <person name="Jiang H."/>
            <person name="Liu Y."/>
            <person name="Qu J."/>
            <person name="Song X.-Z."/>
            <person name="Zhang L."/>
            <person name="Thornton R."/>
            <person name="Coyle M."/>
            <person name="Francisco L."/>
            <person name="Jackson L."/>
            <person name="Javaid M."/>
            <person name="Korchina V."/>
            <person name="Kovar C."/>
            <person name="Mata R."/>
            <person name="Mathew T."/>
            <person name="Ngo R."/>
            <person name="Nguyen L."/>
            <person name="Nguyen N."/>
            <person name="Okwuonu G."/>
            <person name="Ongeri F."/>
            <person name="Pham C."/>
            <person name="Simmons D."/>
            <person name="Wilczek-Boney K."/>
            <person name="Hale W."/>
            <person name="Jakkamsetti A."/>
            <person name="Pham P."/>
            <person name="Ruth R."/>
            <person name="San Lucas F."/>
            <person name="Warren J."/>
            <person name="Zhang J."/>
            <person name="Zhao Z."/>
            <person name="Zhou C."/>
            <person name="Zhu D."/>
            <person name="Lee S."/>
            <person name="Bess C."/>
            <person name="Blankenburg K."/>
            <person name="Forbes L."/>
            <person name="Fu Q."/>
            <person name="Gubbala S."/>
            <person name="Hirani K."/>
            <person name="Jayaseelan J.C."/>
            <person name="Lara F."/>
            <person name="Munidasa M."/>
            <person name="Palculict T."/>
            <person name="Patil S."/>
            <person name="Pu L.-L."/>
            <person name="Saada N."/>
            <person name="Tang L."/>
            <person name="Weissenberger G."/>
            <person name="Zhu Y."/>
            <person name="Hemphill L."/>
            <person name="Shang Y."/>
            <person name="Youmans B."/>
            <person name="Ayvaz T."/>
            <person name="Ross M."/>
            <person name="Santibanez J."/>
            <person name="Aqrawi P."/>
            <person name="Gross S."/>
            <person name="Joshi V."/>
            <person name="Fowler G."/>
            <person name="Nazareth L."/>
            <person name="Reid J."/>
            <person name="Worley K."/>
            <person name="Petrosino J."/>
            <person name="Highlander S."/>
            <person name="Gibbs R."/>
        </authorList>
    </citation>
    <scope>NUCLEOTIDE SEQUENCE [LARGE SCALE GENOMIC DNA]</scope>
    <source>
        <strain evidence="5 6">DSM 4582</strain>
    </source>
</reference>
<dbReference type="Gene3D" id="3.40.50.300">
    <property type="entry name" value="P-loop containing nucleotide triphosphate hydrolases"/>
    <property type="match status" value="1"/>
</dbReference>
<name>D4DVR4_SEROD</name>
<dbReference type="PANTHER" id="PTHR30050">
    <property type="entry name" value="CHROMOSOMAL REPLICATION INITIATOR PROTEIN DNAA"/>
    <property type="match status" value="1"/>
</dbReference>